<gene>
    <name evidence="1" type="ORF">GBAR_LOCUS4962</name>
</gene>
<protein>
    <submittedName>
        <fullName evidence="1">Uncharacterized protein</fullName>
    </submittedName>
</protein>
<reference evidence="1" key="1">
    <citation type="submission" date="2023-03" db="EMBL/GenBank/DDBJ databases">
        <authorList>
            <person name="Steffen K."/>
            <person name="Cardenas P."/>
        </authorList>
    </citation>
    <scope>NUCLEOTIDE SEQUENCE</scope>
</reference>
<keyword evidence="2" id="KW-1185">Reference proteome</keyword>
<sequence length="186" mass="21433">MFVYRGIGFSKKENYRCACSVTDPVFWHKRHLVLSRSLLSRFPFSKDHKELLLKIVPKDFECESLLLIDFQQRSVYQLPPTEWLTHDSLPVAMSDFLSRYTSGALPPTSHLTDWTWPPLQPPIYFPSARRGQKDIGGTSPPFPLSPLSHPIFPQARTHPLPLLSRMLTLSCNDCRFSVFLAVDFNR</sequence>
<dbReference type="AlphaFoldDB" id="A0AA35W3N8"/>
<proteinExistence type="predicted"/>
<dbReference type="Proteomes" id="UP001174909">
    <property type="component" value="Unassembled WGS sequence"/>
</dbReference>
<comment type="caution">
    <text evidence="1">The sequence shown here is derived from an EMBL/GenBank/DDBJ whole genome shotgun (WGS) entry which is preliminary data.</text>
</comment>
<accession>A0AA35W3N8</accession>
<name>A0AA35W3N8_GEOBA</name>
<evidence type="ECO:0000313" key="1">
    <source>
        <dbReference type="EMBL" id="CAI8006908.1"/>
    </source>
</evidence>
<dbReference type="EMBL" id="CASHTH010000735">
    <property type="protein sequence ID" value="CAI8006908.1"/>
    <property type="molecule type" value="Genomic_DNA"/>
</dbReference>
<evidence type="ECO:0000313" key="2">
    <source>
        <dbReference type="Proteomes" id="UP001174909"/>
    </source>
</evidence>
<organism evidence="1 2">
    <name type="scientific">Geodia barretti</name>
    <name type="common">Barrett's horny sponge</name>
    <dbReference type="NCBI Taxonomy" id="519541"/>
    <lineage>
        <taxon>Eukaryota</taxon>
        <taxon>Metazoa</taxon>
        <taxon>Porifera</taxon>
        <taxon>Demospongiae</taxon>
        <taxon>Heteroscleromorpha</taxon>
        <taxon>Tetractinellida</taxon>
        <taxon>Astrophorina</taxon>
        <taxon>Geodiidae</taxon>
        <taxon>Geodia</taxon>
    </lineage>
</organism>